<protein>
    <submittedName>
        <fullName evidence="2">Uncharacterized protein</fullName>
    </submittedName>
</protein>
<evidence type="ECO:0000256" key="1">
    <source>
        <dbReference type="SAM" id="Phobius"/>
    </source>
</evidence>
<proteinExistence type="predicted"/>
<organism evidence="2 3">
    <name type="scientific">Cronartium quercuum f. sp. fusiforme G11</name>
    <dbReference type="NCBI Taxonomy" id="708437"/>
    <lineage>
        <taxon>Eukaryota</taxon>
        <taxon>Fungi</taxon>
        <taxon>Dikarya</taxon>
        <taxon>Basidiomycota</taxon>
        <taxon>Pucciniomycotina</taxon>
        <taxon>Pucciniomycetes</taxon>
        <taxon>Pucciniales</taxon>
        <taxon>Coleosporiaceae</taxon>
        <taxon>Cronartium</taxon>
    </lineage>
</organism>
<name>A0A9P6TAD1_9BASI</name>
<reference evidence="2" key="1">
    <citation type="submission" date="2013-11" db="EMBL/GenBank/DDBJ databases">
        <title>Genome sequence of the fusiform rust pathogen reveals effectors for host alternation and coevolution with pine.</title>
        <authorList>
            <consortium name="DOE Joint Genome Institute"/>
            <person name="Smith K."/>
            <person name="Pendleton A."/>
            <person name="Kubisiak T."/>
            <person name="Anderson C."/>
            <person name="Salamov A."/>
            <person name="Aerts A."/>
            <person name="Riley R."/>
            <person name="Clum A."/>
            <person name="Lindquist E."/>
            <person name="Ence D."/>
            <person name="Campbell M."/>
            <person name="Kronenberg Z."/>
            <person name="Feau N."/>
            <person name="Dhillon B."/>
            <person name="Hamelin R."/>
            <person name="Burleigh J."/>
            <person name="Smith J."/>
            <person name="Yandell M."/>
            <person name="Nelson C."/>
            <person name="Grigoriev I."/>
            <person name="Davis J."/>
        </authorList>
    </citation>
    <scope>NUCLEOTIDE SEQUENCE</scope>
    <source>
        <strain evidence="2">G11</strain>
    </source>
</reference>
<keyword evidence="1" id="KW-1133">Transmembrane helix</keyword>
<dbReference type="EMBL" id="MU167283">
    <property type="protein sequence ID" value="KAG0145056.1"/>
    <property type="molecule type" value="Genomic_DNA"/>
</dbReference>
<keyword evidence="1" id="KW-0472">Membrane</keyword>
<sequence length="98" mass="11502">MNERKLLVIVITKARWILLQQQLADTLSLLDQRIDHHRITFLSLALIHYPPFPLDLHLILLVFFCLYMHFLASLNPLPYNQLVSFFKNKMACTGIIIL</sequence>
<keyword evidence="1" id="KW-0812">Transmembrane</keyword>
<feature type="transmembrane region" description="Helical" evidence="1">
    <location>
        <begin position="56"/>
        <end position="77"/>
    </location>
</feature>
<dbReference type="Proteomes" id="UP000886653">
    <property type="component" value="Unassembled WGS sequence"/>
</dbReference>
<comment type="caution">
    <text evidence="2">The sequence shown here is derived from an EMBL/GenBank/DDBJ whole genome shotgun (WGS) entry which is preliminary data.</text>
</comment>
<keyword evidence="3" id="KW-1185">Reference proteome</keyword>
<dbReference type="AlphaFoldDB" id="A0A9P6TAD1"/>
<evidence type="ECO:0000313" key="3">
    <source>
        <dbReference type="Proteomes" id="UP000886653"/>
    </source>
</evidence>
<accession>A0A9P6TAD1</accession>
<evidence type="ECO:0000313" key="2">
    <source>
        <dbReference type="EMBL" id="KAG0145056.1"/>
    </source>
</evidence>
<gene>
    <name evidence="2" type="ORF">CROQUDRAFT_588873</name>
</gene>